<name>A0AAW0W275_CHEQU</name>
<feature type="non-terminal residue" evidence="1">
    <location>
        <position position="1"/>
    </location>
</feature>
<dbReference type="InterPro" id="IPR013783">
    <property type="entry name" value="Ig-like_fold"/>
</dbReference>
<sequence length="236" mass="26763">TGCRGLHIVDLVVPEVIQNGSRSSVVLDCAYRYERYEQDGLVVKWFWNNEPEAVYQWIPGKNPEAIGILKGRVNLDYLASGDHYSKHRALEILHPTTNLTGSFTCRVSSFHEEDFASKKMIVYAPATSMNMSYSKPTSSSVNISCDAHGIYPEPRLLLFKGASKRTRSLVKEAEVEVVETEEEAEGFSVYLEAVLEDRTLRHETIFECVLLIPGTEYQVRRSIIYFPGYDAYDAYS</sequence>
<feature type="non-terminal residue" evidence="1">
    <location>
        <position position="236"/>
    </location>
</feature>
<dbReference type="PANTHER" id="PTHR21261:SF2">
    <property type="entry name" value="GH04238P-RELATED"/>
    <property type="match status" value="1"/>
</dbReference>
<organism evidence="1 2">
    <name type="scientific">Cherax quadricarinatus</name>
    <name type="common">Australian red claw crayfish</name>
    <dbReference type="NCBI Taxonomy" id="27406"/>
    <lineage>
        <taxon>Eukaryota</taxon>
        <taxon>Metazoa</taxon>
        <taxon>Ecdysozoa</taxon>
        <taxon>Arthropoda</taxon>
        <taxon>Crustacea</taxon>
        <taxon>Multicrustacea</taxon>
        <taxon>Malacostraca</taxon>
        <taxon>Eumalacostraca</taxon>
        <taxon>Eucarida</taxon>
        <taxon>Decapoda</taxon>
        <taxon>Pleocyemata</taxon>
        <taxon>Astacidea</taxon>
        <taxon>Parastacoidea</taxon>
        <taxon>Parastacidae</taxon>
        <taxon>Cherax</taxon>
    </lineage>
</organism>
<dbReference type="PANTHER" id="PTHR21261">
    <property type="entry name" value="BEAT PROTEIN"/>
    <property type="match status" value="1"/>
</dbReference>
<evidence type="ECO:0000313" key="2">
    <source>
        <dbReference type="Proteomes" id="UP001445076"/>
    </source>
</evidence>
<comment type="caution">
    <text evidence="1">The sequence shown here is derived from an EMBL/GenBank/DDBJ whole genome shotgun (WGS) entry which is preliminary data.</text>
</comment>
<protein>
    <recommendedName>
        <fullName evidence="3">Ig-like domain-containing protein</fullName>
    </recommendedName>
</protein>
<evidence type="ECO:0000313" key="1">
    <source>
        <dbReference type="EMBL" id="KAK8723130.1"/>
    </source>
</evidence>
<dbReference type="Gene3D" id="2.60.40.10">
    <property type="entry name" value="Immunoglobulins"/>
    <property type="match status" value="1"/>
</dbReference>
<dbReference type="SUPFAM" id="SSF48726">
    <property type="entry name" value="Immunoglobulin"/>
    <property type="match status" value="1"/>
</dbReference>
<dbReference type="EMBL" id="JARKIK010000091">
    <property type="protein sequence ID" value="KAK8723130.1"/>
    <property type="molecule type" value="Genomic_DNA"/>
</dbReference>
<proteinExistence type="predicted"/>
<gene>
    <name evidence="1" type="ORF">OTU49_011856</name>
</gene>
<dbReference type="AlphaFoldDB" id="A0AAW0W275"/>
<dbReference type="Proteomes" id="UP001445076">
    <property type="component" value="Unassembled WGS sequence"/>
</dbReference>
<evidence type="ECO:0008006" key="3">
    <source>
        <dbReference type="Google" id="ProtNLM"/>
    </source>
</evidence>
<reference evidence="1 2" key="1">
    <citation type="journal article" date="2024" name="BMC Genomics">
        <title>Genome assembly of redclaw crayfish (Cherax quadricarinatus) provides insights into its immune adaptation and hypoxia tolerance.</title>
        <authorList>
            <person name="Liu Z."/>
            <person name="Zheng J."/>
            <person name="Li H."/>
            <person name="Fang K."/>
            <person name="Wang S."/>
            <person name="He J."/>
            <person name="Zhou D."/>
            <person name="Weng S."/>
            <person name="Chi M."/>
            <person name="Gu Z."/>
            <person name="He J."/>
            <person name="Li F."/>
            <person name="Wang M."/>
        </authorList>
    </citation>
    <scope>NUCLEOTIDE SEQUENCE [LARGE SCALE GENOMIC DNA]</scope>
    <source>
        <strain evidence="1">ZL_2023a</strain>
    </source>
</reference>
<keyword evidence="2" id="KW-1185">Reference proteome</keyword>
<dbReference type="InterPro" id="IPR036179">
    <property type="entry name" value="Ig-like_dom_sf"/>
</dbReference>
<accession>A0AAW0W275</accession>